<evidence type="ECO:0000313" key="2">
    <source>
        <dbReference type="Proteomes" id="UP001065549"/>
    </source>
</evidence>
<proteinExistence type="predicted"/>
<sequence length="116" mass="14129">MERVELYLKRLRKGENNIEYWLSLEKELDNFFENEATEEEDKILREELRKDWGLMEHLFMICSGYRWEKAQALIKRYHEEGRSAGLEEDIRKFWNEEAVGSEKDEMRKNLPTDLLV</sequence>
<keyword evidence="2" id="KW-1185">Reference proteome</keyword>
<comment type="caution">
    <text evidence="1">The sequence shown here is derived from an EMBL/GenBank/DDBJ whole genome shotgun (WGS) entry which is preliminary data.</text>
</comment>
<protein>
    <submittedName>
        <fullName evidence="1">Uncharacterized protein</fullName>
    </submittedName>
</protein>
<dbReference type="Proteomes" id="UP001065549">
    <property type="component" value="Unassembled WGS sequence"/>
</dbReference>
<organism evidence="1 2">
    <name type="scientific">Hominibacterium faecale</name>
    <dbReference type="NCBI Taxonomy" id="2839743"/>
    <lineage>
        <taxon>Bacteria</taxon>
        <taxon>Bacillati</taxon>
        <taxon>Bacillota</taxon>
        <taxon>Clostridia</taxon>
        <taxon>Peptostreptococcales</taxon>
        <taxon>Anaerovoracaceae</taxon>
        <taxon>Hominibacterium</taxon>
    </lineage>
</organism>
<reference evidence="1" key="1">
    <citation type="submission" date="2022-09" db="EMBL/GenBank/DDBJ databases">
        <title>Culturomic study of gut microbiota in children with autism spectrum disorder.</title>
        <authorList>
            <person name="Efimov B.A."/>
            <person name="Chaplin A.V."/>
            <person name="Sokolova S.R."/>
            <person name="Pikina A.P."/>
            <person name="Korzhanova M."/>
            <person name="Belova V."/>
            <person name="Korostin D."/>
        </authorList>
    </citation>
    <scope>NUCLEOTIDE SEQUENCE</scope>
    <source>
        <strain evidence="1">ASD5510</strain>
    </source>
</reference>
<dbReference type="EMBL" id="JAOSHN010000010">
    <property type="protein sequence ID" value="MCU7380505.1"/>
    <property type="molecule type" value="Genomic_DNA"/>
</dbReference>
<gene>
    <name evidence="1" type="ORF">OBO34_19520</name>
</gene>
<name>A0A9J6QYD3_9FIRM</name>
<accession>A0A9J6QYD3</accession>
<dbReference type="RefSeq" id="WP_269478755.1">
    <property type="nucleotide sequence ID" value="NZ_JAOSHN010000010.1"/>
</dbReference>
<dbReference type="AlphaFoldDB" id="A0A9J6QYD3"/>
<evidence type="ECO:0000313" key="1">
    <source>
        <dbReference type="EMBL" id="MCU7380505.1"/>
    </source>
</evidence>